<reference evidence="2 3" key="1">
    <citation type="submission" date="2013-11" db="EMBL/GenBank/DDBJ databases">
        <title>Genome sequencing of Stegodyphus mimosarum.</title>
        <authorList>
            <person name="Bechsgaard J."/>
        </authorList>
    </citation>
    <scope>NUCLEOTIDE SEQUENCE [LARGE SCALE GENOMIC DNA]</scope>
</reference>
<feature type="domain" description="Transposase Tc1-like" evidence="1">
    <location>
        <begin position="2"/>
        <end position="43"/>
    </location>
</feature>
<accession>A0A087UI69</accession>
<dbReference type="EMBL" id="KK119910">
    <property type="protein sequence ID" value="KFM77058.1"/>
    <property type="molecule type" value="Genomic_DNA"/>
</dbReference>
<organism evidence="2 3">
    <name type="scientific">Stegodyphus mimosarum</name>
    <name type="common">African social velvet spider</name>
    <dbReference type="NCBI Taxonomy" id="407821"/>
    <lineage>
        <taxon>Eukaryota</taxon>
        <taxon>Metazoa</taxon>
        <taxon>Ecdysozoa</taxon>
        <taxon>Arthropoda</taxon>
        <taxon>Chelicerata</taxon>
        <taxon>Arachnida</taxon>
        <taxon>Araneae</taxon>
        <taxon>Araneomorphae</taxon>
        <taxon>Entelegynae</taxon>
        <taxon>Eresoidea</taxon>
        <taxon>Eresidae</taxon>
        <taxon>Stegodyphus</taxon>
    </lineage>
</organism>
<dbReference type="GO" id="GO:0006313">
    <property type="term" value="P:DNA transposition"/>
    <property type="evidence" value="ECO:0007669"/>
    <property type="project" value="InterPro"/>
</dbReference>
<dbReference type="GO" id="GO:0015074">
    <property type="term" value="P:DNA integration"/>
    <property type="evidence" value="ECO:0007669"/>
    <property type="project" value="InterPro"/>
</dbReference>
<dbReference type="Gene3D" id="3.30.420.10">
    <property type="entry name" value="Ribonuclease H-like superfamily/Ribonuclease H"/>
    <property type="match status" value="1"/>
</dbReference>
<evidence type="ECO:0000313" key="3">
    <source>
        <dbReference type="Proteomes" id="UP000054359"/>
    </source>
</evidence>
<dbReference type="InterPro" id="IPR036397">
    <property type="entry name" value="RNaseH_sf"/>
</dbReference>
<keyword evidence="3" id="KW-1185">Reference proteome</keyword>
<protein>
    <submittedName>
        <fullName evidence="2">Transposable element Tcb2 transposase</fullName>
    </submittedName>
</protein>
<dbReference type="GO" id="GO:0003677">
    <property type="term" value="F:DNA binding"/>
    <property type="evidence" value="ECO:0007669"/>
    <property type="project" value="InterPro"/>
</dbReference>
<dbReference type="Proteomes" id="UP000054359">
    <property type="component" value="Unassembled WGS sequence"/>
</dbReference>
<proteinExistence type="predicted"/>
<dbReference type="AlphaFoldDB" id="A0A087UI69"/>
<dbReference type="InterPro" id="IPR002492">
    <property type="entry name" value="Transposase_Tc1-like"/>
</dbReference>
<evidence type="ECO:0000259" key="1">
    <source>
        <dbReference type="Pfam" id="PF01498"/>
    </source>
</evidence>
<feature type="non-terminal residue" evidence="2">
    <location>
        <position position="133"/>
    </location>
</feature>
<dbReference type="Pfam" id="PF01498">
    <property type="entry name" value="HTH_Tnp_Tc3_2"/>
    <property type="match status" value="1"/>
</dbReference>
<dbReference type="OMA" id="KSHAYRR"/>
<gene>
    <name evidence="2" type="ORF">X975_03365</name>
</gene>
<evidence type="ECO:0000313" key="2">
    <source>
        <dbReference type="EMBL" id="KFM77058.1"/>
    </source>
</evidence>
<sequence>MSISTVSKRLHEDGLYASRPAICVPLTSCHRRDRLQWARQHVHWTPDQWRAVLFMDESRFSLESDSRRYLIWGEPGTRYHLSNIHKSHAYRRGSVCVWGCISLGGCTDLHVFPRGTVNAQVYRDDILDVYECP</sequence>
<dbReference type="OrthoDB" id="6503912at2759"/>
<name>A0A087UI69_STEMI</name>